<keyword evidence="2" id="KW-1185">Reference proteome</keyword>
<evidence type="ECO:0000313" key="1">
    <source>
        <dbReference type="EMBL" id="RDI48145.1"/>
    </source>
</evidence>
<dbReference type="Pfam" id="PF13489">
    <property type="entry name" value="Methyltransf_23"/>
    <property type="match status" value="1"/>
</dbReference>
<dbReference type="EMBL" id="QQAX01000003">
    <property type="protein sequence ID" value="RDI48145.1"/>
    <property type="molecule type" value="Genomic_DNA"/>
</dbReference>
<dbReference type="AlphaFoldDB" id="A0A370GWT4"/>
<sequence length="327" mass="36618">MEIADNLDIRPADLTLVFSYLKRQACPGCFAASREGTLEVQSAPAAEELPINQHGKFLSGYTNQRVFFSYFRCSACELLYCPIYFTQEQLDSLYKSQLENMAEVPLPARERTQKAYYQLLEKYHTPTGGYLEIGADIGLFAKFVSISPKVDKLFLYEPNCEVHEILAHQIGNKPHKIITKNYSAADIEPETISTAVIIHALDHILEPRQLMRDIYLNLKPGGVVFIVTHDESSLLARLLGKKWPPFTLQHPQLFKPTTIQALLKAEGFDILASEKTANYFPLTHFIKGGLTAIGLDKIPVPALPKFILPIKLGNIATIAQKPLDAMS</sequence>
<dbReference type="Gene3D" id="3.40.50.150">
    <property type="entry name" value="Vaccinia Virus protein VP39"/>
    <property type="match status" value="1"/>
</dbReference>
<keyword evidence="1" id="KW-0808">Transferase</keyword>
<dbReference type="RefSeq" id="WP_170131741.1">
    <property type="nucleotide sequence ID" value="NZ_LR699114.1"/>
</dbReference>
<dbReference type="Proteomes" id="UP000254720">
    <property type="component" value="Unassembled WGS sequence"/>
</dbReference>
<organism evidence="1 2">
    <name type="scientific">Aquicella lusitana</name>
    <dbReference type="NCBI Taxonomy" id="254246"/>
    <lineage>
        <taxon>Bacteria</taxon>
        <taxon>Pseudomonadati</taxon>
        <taxon>Pseudomonadota</taxon>
        <taxon>Gammaproteobacteria</taxon>
        <taxon>Legionellales</taxon>
        <taxon>Coxiellaceae</taxon>
        <taxon>Aquicella</taxon>
    </lineage>
</organism>
<evidence type="ECO:0000313" key="2">
    <source>
        <dbReference type="Proteomes" id="UP000254720"/>
    </source>
</evidence>
<reference evidence="1 2" key="1">
    <citation type="submission" date="2018-07" db="EMBL/GenBank/DDBJ databases">
        <title>Genomic Encyclopedia of Type Strains, Phase IV (KMG-IV): sequencing the most valuable type-strain genomes for metagenomic binning, comparative biology and taxonomic classification.</title>
        <authorList>
            <person name="Goeker M."/>
        </authorList>
    </citation>
    <scope>NUCLEOTIDE SEQUENCE [LARGE SCALE GENOMIC DNA]</scope>
    <source>
        <strain evidence="1 2">DSM 16500</strain>
    </source>
</reference>
<protein>
    <submittedName>
        <fullName evidence="1">2-polyprenyl-3-methyl-5-hydroxy-6-metoxy-1, 4-benzoquinol methylase</fullName>
    </submittedName>
</protein>
<gene>
    <name evidence="1" type="ORF">C8D86_103110</name>
</gene>
<proteinExistence type="predicted"/>
<dbReference type="GO" id="GO:0032259">
    <property type="term" value="P:methylation"/>
    <property type="evidence" value="ECO:0007669"/>
    <property type="project" value="UniProtKB-KW"/>
</dbReference>
<keyword evidence="1" id="KW-0489">Methyltransferase</keyword>
<dbReference type="SUPFAM" id="SSF53335">
    <property type="entry name" value="S-adenosyl-L-methionine-dependent methyltransferases"/>
    <property type="match status" value="1"/>
</dbReference>
<name>A0A370GWT4_9COXI</name>
<dbReference type="GO" id="GO:0008168">
    <property type="term" value="F:methyltransferase activity"/>
    <property type="evidence" value="ECO:0007669"/>
    <property type="project" value="UniProtKB-KW"/>
</dbReference>
<accession>A0A370GWT4</accession>
<dbReference type="InterPro" id="IPR029063">
    <property type="entry name" value="SAM-dependent_MTases_sf"/>
</dbReference>
<comment type="caution">
    <text evidence="1">The sequence shown here is derived from an EMBL/GenBank/DDBJ whole genome shotgun (WGS) entry which is preliminary data.</text>
</comment>
<dbReference type="PANTHER" id="PTHR43861">
    <property type="entry name" value="TRANS-ACONITATE 2-METHYLTRANSFERASE-RELATED"/>
    <property type="match status" value="1"/>
</dbReference>